<dbReference type="Gene3D" id="1.20.1330.10">
    <property type="entry name" value="f41 fragment of flagellin, N-terminal domain"/>
    <property type="match status" value="1"/>
</dbReference>
<keyword evidence="3" id="KW-0975">Bacterial flagellum</keyword>
<reference evidence="6" key="1">
    <citation type="journal article" date="2016" name="Genome Announc.">
        <title>Draft Genome Sequence of the Syntrophic Lactate-Degrading Bacterium Tepidanaerobacter syntrophicus JLT.</title>
        <authorList>
            <person name="Matsuura N."/>
            <person name="Ohashi A."/>
            <person name="Tourlousse D.M."/>
            <person name="Sekiguchi Y."/>
        </authorList>
    </citation>
    <scope>NUCLEOTIDE SEQUENCE [LARGE SCALE GENOMIC DNA]</scope>
    <source>
        <strain evidence="6">JL</strain>
    </source>
</reference>
<evidence type="ECO:0000313" key="6">
    <source>
        <dbReference type="EMBL" id="GAQ24373.1"/>
    </source>
</evidence>
<dbReference type="NCBIfam" id="TIGR02550">
    <property type="entry name" value="flagell_flgL"/>
    <property type="match status" value="1"/>
</dbReference>
<protein>
    <submittedName>
        <fullName evidence="6">Flagellar hook-associated protein 3 FlgL</fullName>
    </submittedName>
</protein>
<dbReference type="Pfam" id="PF00700">
    <property type="entry name" value="Flagellin_C"/>
    <property type="match status" value="1"/>
</dbReference>
<evidence type="ECO:0000259" key="4">
    <source>
        <dbReference type="Pfam" id="PF00669"/>
    </source>
</evidence>
<dbReference type="PRINTS" id="PR00207">
    <property type="entry name" value="FLAGELLIN"/>
</dbReference>
<evidence type="ECO:0000256" key="2">
    <source>
        <dbReference type="ARBA" id="ARBA00005709"/>
    </source>
</evidence>
<dbReference type="PANTHER" id="PTHR42792:SF1">
    <property type="entry name" value="FLAGELLAR HOOK-ASSOCIATED PROTEIN 3"/>
    <property type="match status" value="1"/>
</dbReference>
<keyword evidence="6" id="KW-0966">Cell projection</keyword>
<dbReference type="InterPro" id="IPR046358">
    <property type="entry name" value="Flagellin_C"/>
</dbReference>
<sequence>MRVTQSMIAENFTRNLMQNLKRLDDINSQISSEKRINRPSDDPVGAAMAIKLRRQLSAIKQYNSNAQQALTWMKDTETALTNAGDVIQRLSELAVEAANGTQTDEDKGKILDEVKELKDQLLKEANSTSLDRYLFSGYSTDKAPFIKDDATGNIQANPDIVDGAINYNVGQSETIPVNLKGSEVFGDIFEAVEKFETALENNDGETISNEVISDIKGALNTVLKYRSQIGARTNRLEATVSRLEANEVDYKAQLSSIEDVDLAQAITDLKMEESVYRAALAVGARIIQPTLVDFLS</sequence>
<keyword evidence="6" id="KW-0282">Flagellum</keyword>
<dbReference type="InterPro" id="IPR001492">
    <property type="entry name" value="Flagellin"/>
</dbReference>
<keyword evidence="6" id="KW-0969">Cilium</keyword>
<dbReference type="GO" id="GO:0009424">
    <property type="term" value="C:bacterial-type flagellum hook"/>
    <property type="evidence" value="ECO:0007669"/>
    <property type="project" value="InterPro"/>
</dbReference>
<gene>
    <name evidence="6" type="ORF">TSYNT_5199</name>
</gene>
<dbReference type="PANTHER" id="PTHR42792">
    <property type="entry name" value="FLAGELLIN"/>
    <property type="match status" value="1"/>
</dbReference>
<evidence type="ECO:0000313" key="7">
    <source>
        <dbReference type="Proteomes" id="UP000062160"/>
    </source>
</evidence>
<accession>A0A0U9HC52</accession>
<dbReference type="SUPFAM" id="SSF64518">
    <property type="entry name" value="Phase 1 flagellin"/>
    <property type="match status" value="1"/>
</dbReference>
<organism evidence="6">
    <name type="scientific">Tepidanaerobacter syntrophicus</name>
    <dbReference type="NCBI Taxonomy" id="224999"/>
    <lineage>
        <taxon>Bacteria</taxon>
        <taxon>Bacillati</taxon>
        <taxon>Bacillota</taxon>
        <taxon>Clostridia</taxon>
        <taxon>Thermosediminibacterales</taxon>
        <taxon>Tepidanaerobacteraceae</taxon>
        <taxon>Tepidanaerobacter</taxon>
    </lineage>
</organism>
<keyword evidence="7" id="KW-1185">Reference proteome</keyword>
<dbReference type="OrthoDB" id="9758307at2"/>
<evidence type="ECO:0000256" key="1">
    <source>
        <dbReference type="ARBA" id="ARBA00004365"/>
    </source>
</evidence>
<dbReference type="STRING" id="224999.GCA_001485475_00355"/>
<comment type="similarity">
    <text evidence="2">Belongs to the bacterial flagellin family.</text>
</comment>
<comment type="subcellular location">
    <subcellularLocation>
        <location evidence="1">Bacterial flagellum</location>
    </subcellularLocation>
</comment>
<dbReference type="GO" id="GO:0071973">
    <property type="term" value="P:bacterial-type flagellum-dependent cell motility"/>
    <property type="evidence" value="ECO:0007669"/>
    <property type="project" value="InterPro"/>
</dbReference>
<dbReference type="InterPro" id="IPR001029">
    <property type="entry name" value="Flagellin_N"/>
</dbReference>
<dbReference type="EMBL" id="DF976999">
    <property type="protein sequence ID" value="GAQ24373.1"/>
    <property type="molecule type" value="Genomic_DNA"/>
</dbReference>
<proteinExistence type="inferred from homology"/>
<name>A0A0U9HC52_9FIRM</name>
<feature type="domain" description="Flagellin C-terminal" evidence="5">
    <location>
        <begin position="214"/>
        <end position="294"/>
    </location>
</feature>
<evidence type="ECO:0000259" key="5">
    <source>
        <dbReference type="Pfam" id="PF00700"/>
    </source>
</evidence>
<dbReference type="Pfam" id="PF00669">
    <property type="entry name" value="Flagellin_N"/>
    <property type="match status" value="1"/>
</dbReference>
<dbReference type="GO" id="GO:0005198">
    <property type="term" value="F:structural molecule activity"/>
    <property type="evidence" value="ECO:0007669"/>
    <property type="project" value="InterPro"/>
</dbReference>
<dbReference type="RefSeq" id="WP_059031447.1">
    <property type="nucleotide sequence ID" value="NZ_BSDN01000001.1"/>
</dbReference>
<feature type="domain" description="Flagellin N-terminal" evidence="4">
    <location>
        <begin position="6"/>
        <end position="140"/>
    </location>
</feature>
<dbReference type="Proteomes" id="UP000062160">
    <property type="component" value="Unassembled WGS sequence"/>
</dbReference>
<dbReference type="AlphaFoldDB" id="A0A0U9HC52"/>
<evidence type="ECO:0000256" key="3">
    <source>
        <dbReference type="ARBA" id="ARBA00023143"/>
    </source>
</evidence>
<dbReference type="InterPro" id="IPR013384">
    <property type="entry name" value="Flagell_FlgL"/>
</dbReference>